<dbReference type="Proteomes" id="UP000070089">
    <property type="component" value="Unassembled WGS sequence"/>
</dbReference>
<dbReference type="AlphaFoldDB" id="A0A132NPT9"/>
<name>A0A132NPT9_GIAIN</name>
<comment type="caution">
    <text evidence="1">The sequence shown here is derived from an EMBL/GenBank/DDBJ whole genome shotgun (WGS) entry which is preliminary data.</text>
</comment>
<proteinExistence type="predicted"/>
<accession>A0A132NPT9</accession>
<dbReference type="OrthoDB" id="10251761at2759"/>
<evidence type="ECO:0000313" key="2">
    <source>
        <dbReference type="Proteomes" id="UP000070089"/>
    </source>
</evidence>
<dbReference type="Gene3D" id="2.40.100.10">
    <property type="entry name" value="Cyclophilin-like"/>
    <property type="match status" value="1"/>
</dbReference>
<sequence>MTRVFFDVGSEDGELKERLTFSIYRNVSAQTRDFLFRFIREAKSGAFSYRGSAIYAFTSTFFAFGNLTRRGITSKVHPSDPSYPFRTPKLGAGRRIAQEGHLCLISANATSSSQELLVTLKDCSNYEKDLVCVGELEGDKSTLSRIASYADVQMLRTKGIIYIMNCGVEGDPPVPDSPLVDLVIQGERDKRAAEKEREANWNHEFSLKLGTPAIDMTTVHI</sequence>
<dbReference type="SUPFAM" id="SSF50891">
    <property type="entry name" value="Cyclophilin-like"/>
    <property type="match status" value="1"/>
</dbReference>
<organism evidence="1 2">
    <name type="scientific">Giardia duodenalis assemblage B</name>
    <dbReference type="NCBI Taxonomy" id="1394984"/>
    <lineage>
        <taxon>Eukaryota</taxon>
        <taxon>Metamonada</taxon>
        <taxon>Diplomonadida</taxon>
        <taxon>Hexamitidae</taxon>
        <taxon>Giardiinae</taxon>
        <taxon>Giardia</taxon>
    </lineage>
</organism>
<gene>
    <name evidence="1" type="ORF">QR46_3947</name>
</gene>
<dbReference type="EMBL" id="JXTI01000136">
    <property type="protein sequence ID" value="KWX12104.1"/>
    <property type="molecule type" value="Genomic_DNA"/>
</dbReference>
<dbReference type="VEuPathDB" id="GiardiaDB:QR46_3947"/>
<dbReference type="InterPro" id="IPR029000">
    <property type="entry name" value="Cyclophilin-like_dom_sf"/>
</dbReference>
<reference evidence="1 2" key="1">
    <citation type="journal article" date="2015" name="Mol. Biochem. Parasitol.">
        <title>Identification of polymorphic genes for use in assemblage B genotyping assays through comparative genomics of multiple assemblage B Giardia duodenalis isolates.</title>
        <authorList>
            <person name="Wielinga C."/>
            <person name="Thompson R.C."/>
            <person name="Monis P."/>
            <person name="Ryan U."/>
        </authorList>
    </citation>
    <scope>NUCLEOTIDE SEQUENCE [LARGE SCALE GENOMIC DNA]</scope>
    <source>
        <strain evidence="1 2">BAH15c1</strain>
    </source>
</reference>
<protein>
    <submittedName>
        <fullName evidence="1">Uncharacterized protein</fullName>
    </submittedName>
</protein>
<evidence type="ECO:0000313" key="1">
    <source>
        <dbReference type="EMBL" id="KWX12104.1"/>
    </source>
</evidence>